<feature type="region of interest" description="Disordered" evidence="2">
    <location>
        <begin position="164"/>
        <end position="212"/>
    </location>
</feature>
<dbReference type="InterPro" id="IPR012989">
    <property type="entry name" value="SEP_domain"/>
</dbReference>
<feature type="compositionally biased region" description="Polar residues" evidence="2">
    <location>
        <begin position="288"/>
        <end position="300"/>
    </location>
</feature>
<dbReference type="GO" id="GO:0005829">
    <property type="term" value="C:cytosol"/>
    <property type="evidence" value="ECO:0007669"/>
    <property type="project" value="TreeGrafter"/>
</dbReference>
<keyword evidence="6" id="KW-1185">Reference proteome</keyword>
<keyword evidence="1" id="KW-0833">Ubl conjugation pathway</keyword>
<dbReference type="CDD" id="cd14348">
    <property type="entry name" value="UBA_p47"/>
    <property type="match status" value="1"/>
</dbReference>
<dbReference type="InterPro" id="IPR001012">
    <property type="entry name" value="UBX_dom"/>
</dbReference>
<dbReference type="CDD" id="cd01770">
    <property type="entry name" value="UBX_UBXN2"/>
    <property type="match status" value="1"/>
</dbReference>
<evidence type="ECO:0000259" key="4">
    <source>
        <dbReference type="PROSITE" id="PS51399"/>
    </source>
</evidence>
<dbReference type="Pfam" id="PF08059">
    <property type="entry name" value="SEP"/>
    <property type="match status" value="1"/>
</dbReference>
<feature type="compositionally biased region" description="Low complexity" evidence="2">
    <location>
        <begin position="69"/>
        <end position="88"/>
    </location>
</feature>
<proteinExistence type="predicted"/>
<dbReference type="GO" id="GO:0000045">
    <property type="term" value="P:autophagosome assembly"/>
    <property type="evidence" value="ECO:0007669"/>
    <property type="project" value="TreeGrafter"/>
</dbReference>
<feature type="domain" description="SEP" evidence="4">
    <location>
        <begin position="212"/>
        <end position="277"/>
    </location>
</feature>
<evidence type="ECO:0008006" key="7">
    <source>
        <dbReference type="Google" id="ProtNLM"/>
    </source>
</evidence>
<dbReference type="InParanoid" id="A0A5J5EX33"/>
<dbReference type="FunFam" id="3.30.420.210:FF:000002">
    <property type="entry name" value="UBX domain-containing protein 1"/>
    <property type="match status" value="1"/>
</dbReference>
<dbReference type="Pfam" id="PF00789">
    <property type="entry name" value="UBX"/>
    <property type="match status" value="1"/>
</dbReference>
<dbReference type="OrthoDB" id="25887at2759"/>
<dbReference type="SUPFAM" id="SSF54236">
    <property type="entry name" value="Ubiquitin-like"/>
    <property type="match status" value="1"/>
</dbReference>
<dbReference type="InterPro" id="IPR009060">
    <property type="entry name" value="UBA-like_sf"/>
</dbReference>
<evidence type="ECO:0000259" key="3">
    <source>
        <dbReference type="PROSITE" id="PS50033"/>
    </source>
</evidence>
<comment type="caution">
    <text evidence="5">The sequence shown here is derived from an EMBL/GenBank/DDBJ whole genome shotgun (WGS) entry which is preliminary data.</text>
</comment>
<dbReference type="EMBL" id="VXIS01000092">
    <property type="protein sequence ID" value="KAA8906096.1"/>
    <property type="molecule type" value="Genomic_DNA"/>
</dbReference>
<dbReference type="GO" id="GO:0005634">
    <property type="term" value="C:nucleus"/>
    <property type="evidence" value="ECO:0007669"/>
    <property type="project" value="TreeGrafter"/>
</dbReference>
<evidence type="ECO:0000256" key="1">
    <source>
        <dbReference type="ARBA" id="ARBA00022786"/>
    </source>
</evidence>
<evidence type="ECO:0000313" key="5">
    <source>
        <dbReference type="EMBL" id="KAA8906096.1"/>
    </source>
</evidence>
<dbReference type="FunCoup" id="A0A5J5EX33">
    <property type="interactions" value="1120"/>
</dbReference>
<dbReference type="PANTHER" id="PTHR23333:SF20">
    <property type="entry name" value="NSFL1 COFACTOR P47"/>
    <property type="match status" value="1"/>
</dbReference>
<dbReference type="Proteomes" id="UP000326924">
    <property type="component" value="Unassembled WGS sequence"/>
</dbReference>
<dbReference type="GO" id="GO:0043130">
    <property type="term" value="F:ubiquitin binding"/>
    <property type="evidence" value="ECO:0007669"/>
    <property type="project" value="TreeGrafter"/>
</dbReference>
<dbReference type="SUPFAM" id="SSF102848">
    <property type="entry name" value="NSFL1 (p97 ATPase) cofactor p47, SEP domain"/>
    <property type="match status" value="1"/>
</dbReference>
<feature type="compositionally biased region" description="Low complexity" evidence="2">
    <location>
        <begin position="320"/>
        <end position="332"/>
    </location>
</feature>
<dbReference type="GO" id="GO:0043161">
    <property type="term" value="P:proteasome-mediated ubiquitin-dependent protein catabolic process"/>
    <property type="evidence" value="ECO:0007669"/>
    <property type="project" value="TreeGrafter"/>
</dbReference>
<feature type="region of interest" description="Disordered" evidence="2">
    <location>
        <begin position="38"/>
        <end position="151"/>
    </location>
</feature>
<dbReference type="GO" id="GO:0031468">
    <property type="term" value="P:nuclear membrane reassembly"/>
    <property type="evidence" value="ECO:0007669"/>
    <property type="project" value="TreeGrafter"/>
</dbReference>
<gene>
    <name evidence="5" type="ORF">FN846DRAFT_949148</name>
</gene>
<dbReference type="PROSITE" id="PS50033">
    <property type="entry name" value="UBX"/>
    <property type="match status" value="1"/>
</dbReference>
<evidence type="ECO:0000256" key="2">
    <source>
        <dbReference type="SAM" id="MobiDB-lite"/>
    </source>
</evidence>
<feature type="compositionally biased region" description="Basic and acidic residues" evidence="2">
    <location>
        <begin position="164"/>
        <end position="173"/>
    </location>
</feature>
<dbReference type="GO" id="GO:0007030">
    <property type="term" value="P:Golgi organization"/>
    <property type="evidence" value="ECO:0007669"/>
    <property type="project" value="TreeGrafter"/>
</dbReference>
<dbReference type="PANTHER" id="PTHR23333">
    <property type="entry name" value="UBX DOMAIN CONTAINING PROTEIN"/>
    <property type="match status" value="1"/>
</dbReference>
<dbReference type="InterPro" id="IPR036241">
    <property type="entry name" value="NSFL1C_SEP_dom_sf"/>
</dbReference>
<dbReference type="SMART" id="SM00166">
    <property type="entry name" value="UBX"/>
    <property type="match status" value="1"/>
</dbReference>
<protein>
    <recommendedName>
        <fullName evidence="7">SEP-domain-containing protein</fullName>
    </recommendedName>
</protein>
<dbReference type="SUPFAM" id="SSF46934">
    <property type="entry name" value="UBA-like"/>
    <property type="match status" value="1"/>
</dbReference>
<dbReference type="FunFam" id="3.10.20.90:FF:000179">
    <property type="entry name" value="Plant UBX domain-containing protein 4"/>
    <property type="match status" value="1"/>
</dbReference>
<dbReference type="Pfam" id="PF14555">
    <property type="entry name" value="UBA_4"/>
    <property type="match status" value="1"/>
</dbReference>
<dbReference type="GO" id="GO:0061025">
    <property type="term" value="P:membrane fusion"/>
    <property type="evidence" value="ECO:0007669"/>
    <property type="project" value="TreeGrafter"/>
</dbReference>
<dbReference type="InterPro" id="IPR029071">
    <property type="entry name" value="Ubiquitin-like_domsf"/>
</dbReference>
<dbReference type="PROSITE" id="PS51399">
    <property type="entry name" value="SEP"/>
    <property type="match status" value="1"/>
</dbReference>
<dbReference type="Gene3D" id="1.10.8.10">
    <property type="entry name" value="DNA helicase RuvA subunit, C-terminal domain"/>
    <property type="match status" value="1"/>
</dbReference>
<feature type="compositionally biased region" description="Low complexity" evidence="2">
    <location>
        <begin position="301"/>
        <end position="313"/>
    </location>
</feature>
<dbReference type="AlphaFoldDB" id="A0A5J5EX33"/>
<organism evidence="5 6">
    <name type="scientific">Sphaerosporella brunnea</name>
    <dbReference type="NCBI Taxonomy" id="1250544"/>
    <lineage>
        <taxon>Eukaryota</taxon>
        <taxon>Fungi</taxon>
        <taxon>Dikarya</taxon>
        <taxon>Ascomycota</taxon>
        <taxon>Pezizomycotina</taxon>
        <taxon>Pezizomycetes</taxon>
        <taxon>Pezizales</taxon>
        <taxon>Pyronemataceae</taxon>
        <taxon>Sphaerosporella</taxon>
    </lineage>
</organism>
<feature type="domain" description="UBX" evidence="3">
    <location>
        <begin position="334"/>
        <end position="411"/>
    </location>
</feature>
<feature type="compositionally biased region" description="Polar residues" evidence="2">
    <location>
        <begin position="185"/>
        <end position="201"/>
    </location>
</feature>
<feature type="compositionally biased region" description="Acidic residues" evidence="2">
    <location>
        <begin position="44"/>
        <end position="61"/>
    </location>
</feature>
<evidence type="ECO:0000313" key="6">
    <source>
        <dbReference type="Proteomes" id="UP000326924"/>
    </source>
</evidence>
<feature type="region of interest" description="Disordered" evidence="2">
    <location>
        <begin position="282"/>
        <end position="333"/>
    </location>
</feature>
<dbReference type="SMART" id="SM00553">
    <property type="entry name" value="SEP"/>
    <property type="match status" value="1"/>
</dbReference>
<name>A0A5J5EX33_9PEZI</name>
<dbReference type="Gene3D" id="3.10.20.90">
    <property type="entry name" value="Phosphatidylinositol 3-kinase Catalytic Subunit, Chain A, domain 1"/>
    <property type="match status" value="1"/>
</dbReference>
<accession>A0A5J5EX33</accession>
<reference evidence="5 6" key="1">
    <citation type="submission" date="2019-09" db="EMBL/GenBank/DDBJ databases">
        <title>Draft genome of the ectomycorrhizal ascomycete Sphaerosporella brunnea.</title>
        <authorList>
            <consortium name="DOE Joint Genome Institute"/>
            <person name="Benucci G.M."/>
            <person name="Marozzi G."/>
            <person name="Antonielli L."/>
            <person name="Sanchez S."/>
            <person name="Marco P."/>
            <person name="Wang X."/>
            <person name="Falini L.B."/>
            <person name="Barry K."/>
            <person name="Haridas S."/>
            <person name="Lipzen A."/>
            <person name="Labutti K."/>
            <person name="Grigoriev I.V."/>
            <person name="Murat C."/>
            <person name="Martin F."/>
            <person name="Albertini E."/>
            <person name="Donnini D."/>
            <person name="Bonito G."/>
        </authorList>
    </citation>
    <scope>NUCLEOTIDE SEQUENCE [LARGE SCALE GENOMIC DNA]</scope>
    <source>
        <strain evidence="5 6">Sb_GMNB300</strain>
    </source>
</reference>
<dbReference type="Gene3D" id="3.30.420.210">
    <property type="entry name" value="SEP domain"/>
    <property type="match status" value="1"/>
</dbReference>
<sequence length="414" mass="44260">MADNQDELIQSFCSITGTDPQTGRHLLEASNWDLQNAASRYFESNDEDMEQHGSDEDDVDEAEHTPLPSAAIPSSSAASRPQQSSAARGGPARRSTPSMGRARVRTLGDLGAADNDEEDEDDNPKKRDLFAGGEKSGLAVQDPGDPNARSGANLIQDILKRAAEGGQRRRQEEESAAPAPRFTGSGHTLGSDSTPSVTVGSPTAPEPETLPPVTRTLTFWRNGFSVEDGPLMRYDDPANREILQGIERGRAPLSLMNVQPGQPADVNVFKRMDEDYIPPKKKFVPFSGQGQRLGSLTPGESLSTPAAAPATPLAAPPAAPSSVQPAAPTVSVDMSAPNTSLQIRLGDGTRLVSRFNHTHTVGDIYAFVNASSIGSRSRAYVLQTTFPNKELMDHAQTLKEAGLLNALVVQKWTS</sequence>